<dbReference type="Proteomes" id="UP000253594">
    <property type="component" value="Unassembled WGS sequence"/>
</dbReference>
<comment type="caution">
    <text evidence="1">The sequence shown here is derived from an EMBL/GenBank/DDBJ whole genome shotgun (WGS) entry which is preliminary data.</text>
</comment>
<gene>
    <name evidence="1" type="ORF">DT376_44270</name>
</gene>
<name>A0A367LUD1_PSEAI</name>
<evidence type="ECO:0000313" key="2">
    <source>
        <dbReference type="Proteomes" id="UP000253594"/>
    </source>
</evidence>
<protein>
    <submittedName>
        <fullName evidence="1">ABC transporter permease</fullName>
    </submittedName>
</protein>
<feature type="non-terminal residue" evidence="1">
    <location>
        <position position="68"/>
    </location>
</feature>
<dbReference type="AlphaFoldDB" id="A0A367LUD1"/>
<sequence length="68" mass="7221">MTTQPQPGHVSLDSSTQPARVRAIGDWTLAHYTALEREVTRLRSEVAGNASFDLSQLGALDTAGAALL</sequence>
<accession>A0A367LUD1</accession>
<reference evidence="1 2" key="1">
    <citation type="submission" date="2018-07" db="EMBL/GenBank/DDBJ databases">
        <title>Mechanisms of high-level aminoglycoside resistance among Gram-negative pathogens in Brazil.</title>
        <authorList>
            <person name="Ballaben A.S."/>
            <person name="Darini A.L.C."/>
            <person name="Doi Y."/>
        </authorList>
    </citation>
    <scope>NUCLEOTIDE SEQUENCE [LARGE SCALE GENOMIC DNA]</scope>
    <source>
        <strain evidence="1 2">B2-305</strain>
    </source>
</reference>
<evidence type="ECO:0000313" key="1">
    <source>
        <dbReference type="EMBL" id="RCI65498.1"/>
    </source>
</evidence>
<dbReference type="EMBL" id="QORE01003947">
    <property type="protein sequence ID" value="RCI65498.1"/>
    <property type="molecule type" value="Genomic_DNA"/>
</dbReference>
<organism evidence="1 2">
    <name type="scientific">Pseudomonas aeruginosa</name>
    <dbReference type="NCBI Taxonomy" id="287"/>
    <lineage>
        <taxon>Bacteria</taxon>
        <taxon>Pseudomonadati</taxon>
        <taxon>Pseudomonadota</taxon>
        <taxon>Gammaproteobacteria</taxon>
        <taxon>Pseudomonadales</taxon>
        <taxon>Pseudomonadaceae</taxon>
        <taxon>Pseudomonas</taxon>
    </lineage>
</organism>
<proteinExistence type="predicted"/>